<feature type="compositionally biased region" description="Polar residues" evidence="6">
    <location>
        <begin position="1"/>
        <end position="14"/>
    </location>
</feature>
<feature type="region of interest" description="Disordered" evidence="6">
    <location>
        <begin position="483"/>
        <end position="503"/>
    </location>
</feature>
<sequence length="503" mass="57685">MSNEMEMQGNTSAVLSEPDSDTKTDDFTHDDDETCDVDELQRRIWRQEKRLIRLKQQRKDKENVDEQLQEEEMIKMMKMAMKTTCSAQDEISRFMFKMMEECNGKGFVYGIINENGEPVTSATDNLQDWWNDKVKFELNGPVAVARHQEWYNMVNGIDNNIGKETTMTMLQELNDQTLGWLLSALLQKCDPPQRMFPFEKGVRAPWWPTGEEDWWPHQDQVLVPPYKKPHDLNKMWKAGVLTSVIKHMPPGKIRKIVSESSKLRNKMTARETVTWFSIINQEEALAAGSSAERSYSFPIDDCNEYNVEGFDVEELKPEEVTEKSDMSMVMDMTGEDDHNGINQEFQDWSTRVINNEPVFPNGDSLFAYGSSSQVHGDGSSSQFHGNEVSPQPFSYPLSSIEEHVDLSGFGAYEDGHETLPELMSMYDVNMNNNQTGFVMENPSMILQPQAEYQQENMDFNHIEGNIVEDSFIEDLMNISGGSNDNQMFIQGNNNNNSSDSSRF</sequence>
<feature type="region of interest" description="Disordered" evidence="6">
    <location>
        <begin position="1"/>
        <end position="33"/>
    </location>
</feature>
<dbReference type="Gene3D" id="1.10.3180.10">
    <property type="entry name" value="DNA-binding domain of EIN3-like"/>
    <property type="match status" value="1"/>
</dbReference>
<gene>
    <name evidence="8" type="ORF">V5N11_004322</name>
</gene>
<evidence type="ECO:0000313" key="8">
    <source>
        <dbReference type="EMBL" id="KAL1207116.1"/>
    </source>
</evidence>
<feature type="domain" description="Ethylene insensitive 3-like DNA-binding" evidence="7">
    <location>
        <begin position="38"/>
        <end position="283"/>
    </location>
</feature>
<evidence type="ECO:0000256" key="4">
    <source>
        <dbReference type="ARBA" id="ARBA00023242"/>
    </source>
</evidence>
<keyword evidence="5" id="KW-0175">Coiled coil</keyword>
<evidence type="ECO:0000256" key="6">
    <source>
        <dbReference type="SAM" id="MobiDB-lite"/>
    </source>
</evidence>
<keyword evidence="9" id="KW-1185">Reference proteome</keyword>
<comment type="subcellular location">
    <subcellularLocation>
        <location evidence="1">Nucleus</location>
    </subcellularLocation>
</comment>
<dbReference type="AlphaFoldDB" id="A0ABD1AK23"/>
<evidence type="ECO:0000313" key="9">
    <source>
        <dbReference type="Proteomes" id="UP001558713"/>
    </source>
</evidence>
<keyword evidence="4" id="KW-0539">Nucleus</keyword>
<comment type="similarity">
    <text evidence="2">Belongs to the EIN3 family.</text>
</comment>
<dbReference type="Proteomes" id="UP001558713">
    <property type="component" value="Unassembled WGS sequence"/>
</dbReference>
<feature type="compositionally biased region" description="Low complexity" evidence="6">
    <location>
        <begin position="492"/>
        <end position="503"/>
    </location>
</feature>
<dbReference type="Pfam" id="PF04873">
    <property type="entry name" value="EIN3_DNA-bd"/>
    <property type="match status" value="1"/>
</dbReference>
<protein>
    <submittedName>
        <fullName evidence="8">Protein ETHYLENE INSENSITIVE 3</fullName>
    </submittedName>
</protein>
<accession>A0ABD1AK23</accession>
<dbReference type="PANTHER" id="PTHR33305">
    <property type="entry name" value="ETHYLENE INSENSITIVE 3-LIKE 2 PROTEIN"/>
    <property type="match status" value="1"/>
</dbReference>
<proteinExistence type="inferred from homology"/>
<dbReference type="GO" id="GO:0009873">
    <property type="term" value="P:ethylene-activated signaling pathway"/>
    <property type="evidence" value="ECO:0007669"/>
    <property type="project" value="UniProtKB-KW"/>
</dbReference>
<reference evidence="8 9" key="1">
    <citation type="submission" date="2024-04" db="EMBL/GenBank/DDBJ databases">
        <title>Genome assembly C_amara_ONT_v2.</title>
        <authorList>
            <person name="Yant L."/>
            <person name="Moore C."/>
            <person name="Slenker M."/>
        </authorList>
    </citation>
    <scope>NUCLEOTIDE SEQUENCE [LARGE SCALE GENOMIC DNA]</scope>
    <source>
        <tissue evidence="8">Leaf</tissue>
    </source>
</reference>
<evidence type="ECO:0000256" key="1">
    <source>
        <dbReference type="ARBA" id="ARBA00004123"/>
    </source>
</evidence>
<dbReference type="InterPro" id="IPR023278">
    <property type="entry name" value="Ethylene_insens-like_DNA-bd"/>
</dbReference>
<keyword evidence="3" id="KW-0936">Ethylene signaling pathway</keyword>
<feature type="coiled-coil region" evidence="5">
    <location>
        <begin position="37"/>
        <end position="74"/>
    </location>
</feature>
<organism evidence="8 9">
    <name type="scientific">Cardamine amara subsp. amara</name>
    <dbReference type="NCBI Taxonomy" id="228776"/>
    <lineage>
        <taxon>Eukaryota</taxon>
        <taxon>Viridiplantae</taxon>
        <taxon>Streptophyta</taxon>
        <taxon>Embryophyta</taxon>
        <taxon>Tracheophyta</taxon>
        <taxon>Spermatophyta</taxon>
        <taxon>Magnoliopsida</taxon>
        <taxon>eudicotyledons</taxon>
        <taxon>Gunneridae</taxon>
        <taxon>Pentapetalae</taxon>
        <taxon>rosids</taxon>
        <taxon>malvids</taxon>
        <taxon>Brassicales</taxon>
        <taxon>Brassicaceae</taxon>
        <taxon>Cardamineae</taxon>
        <taxon>Cardamine</taxon>
    </lineage>
</organism>
<comment type="caution">
    <text evidence="8">The sequence shown here is derived from an EMBL/GenBank/DDBJ whole genome shotgun (WGS) entry which is preliminary data.</text>
</comment>
<dbReference type="EMBL" id="JBANAX010000486">
    <property type="protein sequence ID" value="KAL1207116.1"/>
    <property type="molecule type" value="Genomic_DNA"/>
</dbReference>
<dbReference type="InterPro" id="IPR006957">
    <property type="entry name" value="EIN3"/>
</dbReference>
<dbReference type="GO" id="GO:0005634">
    <property type="term" value="C:nucleus"/>
    <property type="evidence" value="ECO:0007669"/>
    <property type="project" value="UniProtKB-SubCell"/>
</dbReference>
<evidence type="ECO:0000256" key="3">
    <source>
        <dbReference type="ARBA" id="ARBA00022745"/>
    </source>
</evidence>
<dbReference type="InterPro" id="IPR047091">
    <property type="entry name" value="EIN3-like_DNA-bd"/>
</dbReference>
<evidence type="ECO:0000256" key="5">
    <source>
        <dbReference type="SAM" id="Coils"/>
    </source>
</evidence>
<dbReference type="PANTHER" id="PTHR33305:SF11">
    <property type="entry name" value="PROTEIN ETHYLENE INSENSITIVE 3"/>
    <property type="match status" value="1"/>
</dbReference>
<dbReference type="SUPFAM" id="SSF116768">
    <property type="entry name" value="DNA-binding domain of EIN3-like"/>
    <property type="match status" value="1"/>
</dbReference>
<name>A0ABD1AK23_CARAN</name>
<evidence type="ECO:0000259" key="7">
    <source>
        <dbReference type="Pfam" id="PF04873"/>
    </source>
</evidence>
<evidence type="ECO:0000256" key="2">
    <source>
        <dbReference type="ARBA" id="ARBA00009416"/>
    </source>
</evidence>